<proteinExistence type="predicted"/>
<accession>A0ABW2NB70</accession>
<gene>
    <name evidence="1" type="ORF">ACFQQH_05160</name>
</gene>
<reference evidence="2" key="1">
    <citation type="journal article" date="2019" name="Int. J. Syst. Evol. Microbiol.">
        <title>The Global Catalogue of Microorganisms (GCM) 10K type strain sequencing project: providing services to taxonomists for standard genome sequencing and annotation.</title>
        <authorList>
            <consortium name="The Broad Institute Genomics Platform"/>
            <consortium name="The Broad Institute Genome Sequencing Center for Infectious Disease"/>
            <person name="Wu L."/>
            <person name="Ma J."/>
        </authorList>
    </citation>
    <scope>NUCLEOTIDE SEQUENCE [LARGE SCALE GENOMIC DNA]</scope>
    <source>
        <strain evidence="2">JCM 4738</strain>
    </source>
</reference>
<comment type="caution">
    <text evidence="1">The sequence shown here is derived from an EMBL/GenBank/DDBJ whole genome shotgun (WGS) entry which is preliminary data.</text>
</comment>
<dbReference type="GO" id="GO:0004170">
    <property type="term" value="F:dUTP diphosphatase activity"/>
    <property type="evidence" value="ECO:0007669"/>
    <property type="project" value="UniProtKB-EC"/>
</dbReference>
<keyword evidence="2" id="KW-1185">Reference proteome</keyword>
<dbReference type="InterPro" id="IPR014871">
    <property type="entry name" value="dUTPase/dCTP_pyrophosphatase"/>
</dbReference>
<organism evidence="1 2">
    <name type="scientific">Bhargavaea changchunensis</name>
    <dbReference type="NCBI Taxonomy" id="2134037"/>
    <lineage>
        <taxon>Bacteria</taxon>
        <taxon>Bacillati</taxon>
        <taxon>Bacillota</taxon>
        <taxon>Bacilli</taxon>
        <taxon>Bacillales</taxon>
        <taxon>Caryophanaceae</taxon>
        <taxon>Bhargavaea</taxon>
    </lineage>
</organism>
<name>A0ABW2NB70_9BACL</name>
<sequence>MNLTKLFEAQKALDERITKEKGLHGQDLLHKKILAFNAELMECANEWRGFKYWSEDQEPRTSFIHECPDCVEGSGWAYQNVEIEGPEGLDYHSVGFKCPTCKGTGGAGETNPLLEEYADVVHFALSLNLYVWNGNPGTVNAMPRVFDTIEQQFIEIGGEAYKLYENADVFMHSGLLLANVLGLGQVLGFTEDQIEAAYFAKNRTNHKRQATGY</sequence>
<dbReference type="InterPro" id="IPR016947">
    <property type="entry name" value="UCP030140"/>
</dbReference>
<dbReference type="EC" id="3.6.1.23" evidence="1"/>
<dbReference type="Pfam" id="PF08761">
    <property type="entry name" value="dUTPase_2"/>
    <property type="match status" value="2"/>
</dbReference>
<dbReference type="EMBL" id="JBHTCT010000011">
    <property type="protein sequence ID" value="MFC7364514.1"/>
    <property type="molecule type" value="Genomic_DNA"/>
</dbReference>
<evidence type="ECO:0000313" key="2">
    <source>
        <dbReference type="Proteomes" id="UP001596483"/>
    </source>
</evidence>
<dbReference type="CDD" id="cd11527">
    <property type="entry name" value="NTP-PPase_dUTPase"/>
    <property type="match status" value="1"/>
</dbReference>
<protein>
    <submittedName>
        <fullName evidence="1">dUTP diphosphatase</fullName>
        <ecNumber evidence="1">3.6.1.23</ecNumber>
    </submittedName>
</protein>
<keyword evidence="1" id="KW-0378">Hydrolase</keyword>
<dbReference type="Gene3D" id="1.10.4010.10">
    <property type="entry name" value="Type II deoxyuridine triphosphatase"/>
    <property type="match status" value="1"/>
</dbReference>
<dbReference type="Proteomes" id="UP001596483">
    <property type="component" value="Unassembled WGS sequence"/>
</dbReference>
<dbReference type="PIRSF" id="PIRSF030140">
    <property type="entry name" value="UCP030140"/>
    <property type="match status" value="1"/>
</dbReference>
<dbReference type="SUPFAM" id="SSF101386">
    <property type="entry name" value="all-alpha NTP pyrophosphatases"/>
    <property type="match status" value="1"/>
</dbReference>
<evidence type="ECO:0000313" key="1">
    <source>
        <dbReference type="EMBL" id="MFC7364514.1"/>
    </source>
</evidence>
<dbReference type="RefSeq" id="WP_157297350.1">
    <property type="nucleotide sequence ID" value="NZ_JBHTCT010000011.1"/>
</dbReference>